<accession>A0A507DTD2</accession>
<dbReference type="VEuPathDB" id="FungiDB:SeMB42_g00045"/>
<keyword evidence="3" id="KW-0970">Cilium biogenesis/degradation</keyword>
<evidence type="ECO:0008006" key="8">
    <source>
        <dbReference type="Google" id="ProtNLM"/>
    </source>
</evidence>
<evidence type="ECO:0000313" key="6">
    <source>
        <dbReference type="EMBL" id="TPX55014.1"/>
    </source>
</evidence>
<dbReference type="Pfam" id="PF07162">
    <property type="entry name" value="B9-C2"/>
    <property type="match status" value="1"/>
</dbReference>
<evidence type="ECO:0000256" key="5">
    <source>
        <dbReference type="ARBA" id="ARBA00023273"/>
    </source>
</evidence>
<keyword evidence="4" id="KW-0206">Cytoskeleton</keyword>
<dbReference type="PROSITE" id="PS51381">
    <property type="entry name" value="C2_B9"/>
    <property type="match status" value="1"/>
</dbReference>
<dbReference type="EMBL" id="QEAN01000001">
    <property type="protein sequence ID" value="TPX55014.1"/>
    <property type="molecule type" value="Genomic_DNA"/>
</dbReference>
<keyword evidence="2" id="KW-0963">Cytoplasm</keyword>
<proteinExistence type="predicted"/>
<dbReference type="PANTHER" id="PTHR12968">
    <property type="entry name" value="B9 DOMAIN-CONTAINING"/>
    <property type="match status" value="1"/>
</dbReference>
<dbReference type="GO" id="GO:0036038">
    <property type="term" value="C:MKS complex"/>
    <property type="evidence" value="ECO:0007669"/>
    <property type="project" value="TreeGrafter"/>
</dbReference>
<evidence type="ECO:0000256" key="4">
    <source>
        <dbReference type="ARBA" id="ARBA00023212"/>
    </source>
</evidence>
<dbReference type="InterPro" id="IPR010796">
    <property type="entry name" value="C2_B9-type_dom"/>
</dbReference>
<protein>
    <recommendedName>
        <fullName evidence="8">Meckel syndrome type 1 protein</fullName>
    </recommendedName>
</protein>
<comment type="subcellular location">
    <subcellularLocation>
        <location evidence="1">Cytoplasm</location>
        <location evidence="1">Cytoskeleton</location>
        <location evidence="1">Cilium basal body</location>
    </subcellularLocation>
</comment>
<dbReference type="PANTHER" id="PTHR12968:SF4">
    <property type="entry name" value="TECTONIC-LIKE COMPLEX MEMBER MKS1"/>
    <property type="match status" value="1"/>
</dbReference>
<keyword evidence="5" id="KW-0966">Cell projection</keyword>
<evidence type="ECO:0000256" key="1">
    <source>
        <dbReference type="ARBA" id="ARBA00004120"/>
    </source>
</evidence>
<reference evidence="6 7" key="1">
    <citation type="journal article" date="2019" name="Sci. Rep.">
        <title>Comparative genomics of chytrid fungi reveal insights into the obligate biotrophic and pathogenic lifestyle of Synchytrium endobioticum.</title>
        <authorList>
            <person name="van de Vossenberg B.T.L.H."/>
            <person name="Warris S."/>
            <person name="Nguyen H.D.T."/>
            <person name="van Gent-Pelzer M.P.E."/>
            <person name="Joly D.L."/>
            <person name="van de Geest H.C."/>
            <person name="Bonants P.J.M."/>
            <person name="Smith D.S."/>
            <person name="Levesque C.A."/>
            <person name="van der Lee T.A.J."/>
        </authorList>
    </citation>
    <scope>NUCLEOTIDE SEQUENCE [LARGE SCALE GENOMIC DNA]</scope>
    <source>
        <strain evidence="6 7">MB42</strain>
    </source>
</reference>
<gene>
    <name evidence="6" type="ORF">SeMB42_g00045</name>
</gene>
<dbReference type="Proteomes" id="UP000317494">
    <property type="component" value="Unassembled WGS sequence"/>
</dbReference>
<sequence length="532" mass="59932">MECNVQMPTAFRRPLSISISVEKRWPSADDPAHMKIRVKLSHALDGLSSATTKSSLPLRNADFSTDRAHVAELTVSWQSKVFSPSEILQYAHLSTNATRNEQQYHADINKLRSDETAIYAEWIATGSTKDAPTCLFTYIDEDHFVDADDLAKGMTTAPRESMTAMANHILTHRLKGPEVARAAEPVSTSRPIITRGPRESLDLPYKEMHIMAFLRLEKPDGTSPSRHMLWTGPGANGPQAGDNLHVVKRLCTIRLYKNNLISVQPDLASKTPHKFEIQKRTFEYTIENVSEVLTPAEQEAEYRLHYEFDSKKLKTRSSMIGNEFADTVNPQNTRMSLFGEIVSALGFGNRNLFLQYLIEFPNHWSKEDIPIESLTGFTQDSRPRYDRDLKMYKATFSFPMETASLYHGTDFTDSPAPRLMVQVTSTDYWERTNTEGYGLVTIPLTAGCYDLLIPTWRPVGPLLSEIRRFFIGGGAEFEDILDQSKMTRVDGKRVNLYGLQTQSAGVTIKFNARTCERDPGRSTCYVSCAATG</sequence>
<dbReference type="GO" id="GO:0060271">
    <property type="term" value="P:cilium assembly"/>
    <property type="evidence" value="ECO:0007669"/>
    <property type="project" value="TreeGrafter"/>
</dbReference>
<organism evidence="6 7">
    <name type="scientific">Synchytrium endobioticum</name>
    <dbReference type="NCBI Taxonomy" id="286115"/>
    <lineage>
        <taxon>Eukaryota</taxon>
        <taxon>Fungi</taxon>
        <taxon>Fungi incertae sedis</taxon>
        <taxon>Chytridiomycota</taxon>
        <taxon>Chytridiomycota incertae sedis</taxon>
        <taxon>Chytridiomycetes</taxon>
        <taxon>Synchytriales</taxon>
        <taxon>Synchytriaceae</taxon>
        <taxon>Synchytrium</taxon>
    </lineage>
</organism>
<dbReference type="STRING" id="286115.A0A507DTD2"/>
<evidence type="ECO:0000256" key="2">
    <source>
        <dbReference type="ARBA" id="ARBA00022490"/>
    </source>
</evidence>
<evidence type="ECO:0000256" key="3">
    <source>
        <dbReference type="ARBA" id="ARBA00022794"/>
    </source>
</evidence>
<comment type="caution">
    <text evidence="6">The sequence shown here is derived from an EMBL/GenBank/DDBJ whole genome shotgun (WGS) entry which is preliminary data.</text>
</comment>
<evidence type="ECO:0000313" key="7">
    <source>
        <dbReference type="Proteomes" id="UP000317494"/>
    </source>
</evidence>
<dbReference type="AlphaFoldDB" id="A0A507DTD2"/>
<keyword evidence="7" id="KW-1185">Reference proteome</keyword>
<name>A0A507DTD2_9FUNG</name>